<dbReference type="GO" id="GO:0005737">
    <property type="term" value="C:cytoplasm"/>
    <property type="evidence" value="ECO:0000318"/>
    <property type="project" value="GO_Central"/>
</dbReference>
<keyword evidence="6" id="KW-0418">Kinase</keyword>
<dbReference type="PRINTS" id="PR00109">
    <property type="entry name" value="TYRKINASE"/>
</dbReference>
<gene>
    <name evidence="6" type="ORF">TVAG_402090</name>
</gene>
<evidence type="ECO:0000259" key="5">
    <source>
        <dbReference type="PROSITE" id="PS50011"/>
    </source>
</evidence>
<dbReference type="RefSeq" id="XP_001580941.1">
    <property type="nucleotide sequence ID" value="XM_001580891.1"/>
</dbReference>
<dbReference type="Gene3D" id="1.10.510.10">
    <property type="entry name" value="Transferase(Phosphotransferase) domain 1"/>
    <property type="match status" value="1"/>
</dbReference>
<dbReference type="GO" id="GO:0007165">
    <property type="term" value="P:signal transduction"/>
    <property type="evidence" value="ECO:0000318"/>
    <property type="project" value="GO_Central"/>
</dbReference>
<dbReference type="InterPro" id="IPR011009">
    <property type="entry name" value="Kinase-like_dom_sf"/>
</dbReference>
<dbReference type="SMART" id="SM00220">
    <property type="entry name" value="S_TKc"/>
    <property type="match status" value="1"/>
</dbReference>
<dbReference type="AlphaFoldDB" id="A2DHW6"/>
<evidence type="ECO:0000256" key="3">
    <source>
        <dbReference type="ARBA" id="ARBA00022840"/>
    </source>
</evidence>
<keyword evidence="2 4" id="KW-0547">Nucleotide-binding</keyword>
<dbReference type="Gene3D" id="1.25.10.10">
    <property type="entry name" value="Leucine-rich Repeat Variant"/>
    <property type="match status" value="2"/>
</dbReference>
<dbReference type="InterPro" id="IPR011989">
    <property type="entry name" value="ARM-like"/>
</dbReference>
<dbReference type="InterPro" id="IPR050167">
    <property type="entry name" value="Ser_Thr_protein_kinase"/>
</dbReference>
<dbReference type="Pfam" id="PF07714">
    <property type="entry name" value="PK_Tyr_Ser-Thr"/>
    <property type="match status" value="1"/>
</dbReference>
<organism evidence="6 7">
    <name type="scientific">Trichomonas vaginalis (strain ATCC PRA-98 / G3)</name>
    <dbReference type="NCBI Taxonomy" id="412133"/>
    <lineage>
        <taxon>Eukaryota</taxon>
        <taxon>Metamonada</taxon>
        <taxon>Parabasalia</taxon>
        <taxon>Trichomonadida</taxon>
        <taxon>Trichomonadidae</taxon>
        <taxon>Trichomonas</taxon>
    </lineage>
</organism>
<dbReference type="VEuPathDB" id="TrichDB:TVAG_402090"/>
<reference evidence="6" key="2">
    <citation type="journal article" date="2007" name="Science">
        <title>Draft genome sequence of the sexually transmitted pathogen Trichomonas vaginalis.</title>
        <authorList>
            <person name="Carlton J.M."/>
            <person name="Hirt R.P."/>
            <person name="Silva J.C."/>
            <person name="Delcher A.L."/>
            <person name="Schatz M."/>
            <person name="Zhao Q."/>
            <person name="Wortman J.R."/>
            <person name="Bidwell S.L."/>
            <person name="Alsmark U.C.M."/>
            <person name="Besteiro S."/>
            <person name="Sicheritz-Ponten T."/>
            <person name="Noel C.J."/>
            <person name="Dacks J.B."/>
            <person name="Foster P.G."/>
            <person name="Simillion C."/>
            <person name="Van de Peer Y."/>
            <person name="Miranda-Saavedra D."/>
            <person name="Barton G.J."/>
            <person name="Westrop G.D."/>
            <person name="Mueller S."/>
            <person name="Dessi D."/>
            <person name="Fiori P.L."/>
            <person name="Ren Q."/>
            <person name="Paulsen I."/>
            <person name="Zhang H."/>
            <person name="Bastida-Corcuera F.D."/>
            <person name="Simoes-Barbosa A."/>
            <person name="Brown M.T."/>
            <person name="Hayes R.D."/>
            <person name="Mukherjee M."/>
            <person name="Okumura C.Y."/>
            <person name="Schneider R."/>
            <person name="Smith A.J."/>
            <person name="Vanacova S."/>
            <person name="Villalvazo M."/>
            <person name="Haas B.J."/>
            <person name="Pertea M."/>
            <person name="Feldblyum T.V."/>
            <person name="Utterback T.R."/>
            <person name="Shu C.L."/>
            <person name="Osoegawa K."/>
            <person name="de Jong P.J."/>
            <person name="Hrdy I."/>
            <person name="Horvathova L."/>
            <person name="Zubacova Z."/>
            <person name="Dolezal P."/>
            <person name="Malik S.B."/>
            <person name="Logsdon J.M. Jr."/>
            <person name="Henze K."/>
            <person name="Gupta A."/>
            <person name="Wang C.C."/>
            <person name="Dunne R.L."/>
            <person name="Upcroft J.A."/>
            <person name="Upcroft P."/>
            <person name="White O."/>
            <person name="Salzberg S.L."/>
            <person name="Tang P."/>
            <person name="Chiu C.-H."/>
            <person name="Lee Y.-S."/>
            <person name="Embley T.M."/>
            <person name="Coombs G.H."/>
            <person name="Mottram J.C."/>
            <person name="Tachezy J."/>
            <person name="Fraser-Liggett C.M."/>
            <person name="Johnson P.J."/>
        </authorList>
    </citation>
    <scope>NUCLEOTIDE SEQUENCE [LARGE SCALE GENOMIC DNA]</scope>
    <source>
        <strain evidence="6">G3</strain>
    </source>
</reference>
<dbReference type="PANTHER" id="PTHR23257:SF958">
    <property type="entry name" value="SERINE_THREONINE-PROTEIN KINASE WNK4"/>
    <property type="match status" value="1"/>
</dbReference>
<keyword evidence="1" id="KW-0723">Serine/threonine-protein kinase</keyword>
<evidence type="ECO:0000256" key="4">
    <source>
        <dbReference type="PROSITE-ProRule" id="PRU10141"/>
    </source>
</evidence>
<dbReference type="GO" id="GO:0004672">
    <property type="term" value="F:protein kinase activity"/>
    <property type="evidence" value="ECO:0000318"/>
    <property type="project" value="GO_Central"/>
</dbReference>
<dbReference type="InterPro" id="IPR008271">
    <property type="entry name" value="Ser/Thr_kinase_AS"/>
</dbReference>
<dbReference type="Proteomes" id="UP000001542">
    <property type="component" value="Unassembled WGS sequence"/>
</dbReference>
<dbReference type="GO" id="GO:0005524">
    <property type="term" value="F:ATP binding"/>
    <property type="evidence" value="ECO:0007669"/>
    <property type="project" value="UniProtKB-UniRule"/>
</dbReference>
<evidence type="ECO:0000313" key="7">
    <source>
        <dbReference type="Proteomes" id="UP000001542"/>
    </source>
</evidence>
<dbReference type="PROSITE" id="PS00107">
    <property type="entry name" value="PROTEIN_KINASE_ATP"/>
    <property type="match status" value="1"/>
</dbReference>
<dbReference type="SUPFAM" id="SSF48371">
    <property type="entry name" value="ARM repeat"/>
    <property type="match status" value="1"/>
</dbReference>
<dbReference type="InParanoid" id="A2DHW6"/>
<dbReference type="InterPro" id="IPR000719">
    <property type="entry name" value="Prot_kinase_dom"/>
</dbReference>
<keyword evidence="7" id="KW-1185">Reference proteome</keyword>
<accession>A2DHW6</accession>
<feature type="domain" description="Protein kinase" evidence="5">
    <location>
        <begin position="220"/>
        <end position="478"/>
    </location>
</feature>
<dbReference type="SMR" id="A2DHW6"/>
<dbReference type="OrthoDB" id="4062651at2759"/>
<sequence>MTINTPLIQWVPQIKVDIHQILVMYRKVVVHRCKIACICAELQKFRSNVMNRVRPGQIASPKEHGEIQKLISHIKGMYGLVQSLCEDQYINTVLHKSPREILQHLREFRMNFNALTVSLKLANKDPLPLNQAQEAIDDLADLQDIVERLKFMKNENLLQESNSVLYAKRLEELEGIVREYQNDEEESNQSLREKTRILTQEEINDKVKFLEPWIYKQFDFDLKKVIGHGAFADVYWSYQVSDNMNNRIVAVKKMKAAHFTQYSLEMFMREITIFSKMNHPAILPFVGVTITPPFYIVTEFMEGGCLYNRLHDNQPLRDPTKLTIIAIGVAHAMKYLHSQGIVHRDLKSLNVLLDANDFPKVCDFGMSRTLPENGELMSGSVGTVQWMAPEVLKSERYTEKADVYSYGVLLWELLTGDSPFKKMRDVQVTIAVLSSNARPMMPPNPSRISKLIKICWDTDPDKRPDFETIAKILESGELDFPGARREDIEAYINLLNEQDTSSVKIDINTPSQETAQDIVDKFSDPEKCLDSILKAESLFDEENWTQLFLNANIAEKIHESLTKCEDARVANVLFQLIAKCFRNNEFLHKFIDLQPVEALIEVVRHLSSTSMSYCVEVLTPLLKLNLLKLNGEVITKISAFLVTSQINQRKLTADFLKEMIDRKCYEEEASLANPVHNCLVNAMPETEGNLLFSIISLLEKLSTFKSAAEAIRSSVDGFKRLLELCKVSNEEIAYLSLVVVRRLSEELSSPNSDDKIKLFCGVFPSIVLRSSRFTNLSLTTLALSGRSVNGPKIIANCRECLSSLQKCLEINDEITTLISLKLLSTMFYFRSVFGMIEFLAKYIKPKYSHPSKNVRKLTAVCLSIFMKNATEDWTELIGEGLVEFIKGLFKEEDLLIDALKLCGVFSTKFDGSRLLSKSGIVQDIVNVLNKDDERLQELSCIVLASYSSQFPFSTPALDAIETILTFVEKDFAAPSSLIFIANVAINKQASIKIAKRVGILLKMIEEKRDNETIIRVLVALQRISANTEAAEIIIKENEKLFVLMSDLFGTSFEGYSYTIINSLSLISCAKEIVSKTQIPSLVYEKIRQMELTDPLRPQILNLVSRLVF</sequence>
<dbReference type="PROSITE" id="PS50011">
    <property type="entry name" value="PROTEIN_KINASE_DOM"/>
    <property type="match status" value="1"/>
</dbReference>
<dbReference type="EMBL" id="DS113202">
    <property type="protein sequence ID" value="EAY19955.1"/>
    <property type="molecule type" value="Genomic_DNA"/>
</dbReference>
<keyword evidence="6" id="KW-0808">Transferase</keyword>
<feature type="binding site" evidence="4">
    <location>
        <position position="253"/>
    </location>
    <ligand>
        <name>ATP</name>
        <dbReference type="ChEBI" id="CHEBI:30616"/>
    </ligand>
</feature>
<protein>
    <submittedName>
        <fullName evidence="6">TKL family protein kinase</fullName>
    </submittedName>
</protein>
<dbReference type="CDD" id="cd13999">
    <property type="entry name" value="STKc_MAP3K-like"/>
    <property type="match status" value="1"/>
</dbReference>
<dbReference type="GO" id="GO:0004674">
    <property type="term" value="F:protein serine/threonine kinase activity"/>
    <property type="evidence" value="ECO:0007669"/>
    <property type="project" value="UniProtKB-KW"/>
</dbReference>
<dbReference type="KEGG" id="tva:5465486"/>
<proteinExistence type="predicted"/>
<dbReference type="InterPro" id="IPR017441">
    <property type="entry name" value="Protein_kinase_ATP_BS"/>
</dbReference>
<evidence type="ECO:0000313" key="6">
    <source>
        <dbReference type="EMBL" id="EAY19955.1"/>
    </source>
</evidence>
<reference evidence="6" key="1">
    <citation type="submission" date="2006-10" db="EMBL/GenBank/DDBJ databases">
        <authorList>
            <person name="Amadeo P."/>
            <person name="Zhao Q."/>
            <person name="Wortman J."/>
            <person name="Fraser-Liggett C."/>
            <person name="Carlton J."/>
        </authorList>
    </citation>
    <scope>NUCLEOTIDE SEQUENCE</scope>
    <source>
        <strain evidence="6">G3</strain>
    </source>
</reference>
<dbReference type="InterPro" id="IPR016024">
    <property type="entry name" value="ARM-type_fold"/>
</dbReference>
<dbReference type="PROSITE" id="PS00108">
    <property type="entry name" value="PROTEIN_KINASE_ST"/>
    <property type="match status" value="1"/>
</dbReference>
<name>A2DHW6_TRIV3</name>
<dbReference type="VEuPathDB" id="TrichDB:TVAGG3_0271600"/>
<dbReference type="PANTHER" id="PTHR23257">
    <property type="entry name" value="SERINE-THREONINE PROTEIN KINASE"/>
    <property type="match status" value="1"/>
</dbReference>
<evidence type="ECO:0000256" key="2">
    <source>
        <dbReference type="ARBA" id="ARBA00022741"/>
    </source>
</evidence>
<dbReference type="eggNOG" id="KOG0192">
    <property type="taxonomic scope" value="Eukaryota"/>
</dbReference>
<dbReference type="SUPFAM" id="SSF56112">
    <property type="entry name" value="Protein kinase-like (PK-like)"/>
    <property type="match status" value="1"/>
</dbReference>
<evidence type="ECO:0000256" key="1">
    <source>
        <dbReference type="ARBA" id="ARBA00022527"/>
    </source>
</evidence>
<dbReference type="InterPro" id="IPR001245">
    <property type="entry name" value="Ser-Thr/Tyr_kinase_cat_dom"/>
</dbReference>
<keyword evidence="3 4" id="KW-0067">ATP-binding</keyword>
<dbReference type="STRING" id="5722.A2DHW6"/>